<accession>A0A6J5C232</accession>
<dbReference type="RefSeq" id="WP_035482679.1">
    <property type="nucleotide sequence ID" value="NZ_CADFGL010000029.1"/>
</dbReference>
<reference evidence="4 5" key="1">
    <citation type="submission" date="2020-04" db="EMBL/GenBank/DDBJ databases">
        <authorList>
            <person name="De Canck E."/>
        </authorList>
    </citation>
    <scope>NUCLEOTIDE SEQUENCE [LARGE SCALE GENOMIC DNA]</scope>
    <source>
        <strain evidence="4 5">LMG 22037</strain>
    </source>
</reference>
<name>A0A6J5C232_9BURK</name>
<feature type="signal peptide" evidence="2">
    <location>
        <begin position="1"/>
        <end position="30"/>
    </location>
</feature>
<dbReference type="PANTHER" id="PTHR47197:SF3">
    <property type="entry name" value="DIHYDRO-HEME D1 DEHYDROGENASE"/>
    <property type="match status" value="1"/>
</dbReference>
<evidence type="ECO:0000256" key="1">
    <source>
        <dbReference type="ARBA" id="ARBA00022729"/>
    </source>
</evidence>
<dbReference type="EMBL" id="CADIKB010000032">
    <property type="protein sequence ID" value="CAB3724074.1"/>
    <property type="molecule type" value="Genomic_DNA"/>
</dbReference>
<feature type="chain" id="PRO_5027110901" description="YNCE-like beta-propeller domain-containing protein" evidence="2">
    <location>
        <begin position="31"/>
        <end position="390"/>
    </location>
</feature>
<evidence type="ECO:0000259" key="3">
    <source>
        <dbReference type="Pfam" id="PF21783"/>
    </source>
</evidence>
<evidence type="ECO:0000313" key="4">
    <source>
        <dbReference type="EMBL" id="CAB3724074.1"/>
    </source>
</evidence>
<dbReference type="Proteomes" id="UP000494249">
    <property type="component" value="Unassembled WGS sequence"/>
</dbReference>
<dbReference type="Gene3D" id="2.130.10.10">
    <property type="entry name" value="YVTN repeat-like/Quinoprotein amine dehydrogenase"/>
    <property type="match status" value="2"/>
</dbReference>
<gene>
    <name evidence="4" type="ORF">LMG22037_05019</name>
</gene>
<dbReference type="PANTHER" id="PTHR47197">
    <property type="entry name" value="PROTEIN NIRF"/>
    <property type="match status" value="1"/>
</dbReference>
<dbReference type="SUPFAM" id="SSF50974">
    <property type="entry name" value="Nitrous oxide reductase, N-terminal domain"/>
    <property type="match status" value="1"/>
</dbReference>
<dbReference type="InterPro" id="IPR048433">
    <property type="entry name" value="YNCE-like_beta-prop"/>
</dbReference>
<protein>
    <recommendedName>
        <fullName evidence="3">YNCE-like beta-propeller domain-containing protein</fullName>
    </recommendedName>
</protein>
<keyword evidence="1 2" id="KW-0732">Signal</keyword>
<dbReference type="AlphaFoldDB" id="A0A6J5C232"/>
<feature type="domain" description="YNCE-like beta-propeller" evidence="3">
    <location>
        <begin position="36"/>
        <end position="372"/>
    </location>
</feature>
<evidence type="ECO:0000256" key="2">
    <source>
        <dbReference type="SAM" id="SignalP"/>
    </source>
</evidence>
<dbReference type="InterPro" id="IPR015943">
    <property type="entry name" value="WD40/YVTN_repeat-like_dom_sf"/>
</dbReference>
<evidence type="ECO:0000313" key="5">
    <source>
        <dbReference type="Proteomes" id="UP000494249"/>
    </source>
</evidence>
<dbReference type="InterPro" id="IPR051200">
    <property type="entry name" value="Host-pathogen_enzymatic-act"/>
</dbReference>
<dbReference type="NCBIfam" id="TIGR02276">
    <property type="entry name" value="beta_rpt_yvtn"/>
    <property type="match status" value="1"/>
</dbReference>
<dbReference type="InterPro" id="IPR011045">
    <property type="entry name" value="N2O_reductase_N"/>
</dbReference>
<dbReference type="Pfam" id="PF21783">
    <property type="entry name" value="YNCE"/>
    <property type="match status" value="1"/>
</dbReference>
<proteinExistence type="predicted"/>
<organism evidence="4 5">
    <name type="scientific">Paraburkholderia phenoliruptrix</name>
    <dbReference type="NCBI Taxonomy" id="252970"/>
    <lineage>
        <taxon>Bacteria</taxon>
        <taxon>Pseudomonadati</taxon>
        <taxon>Pseudomonadota</taxon>
        <taxon>Betaproteobacteria</taxon>
        <taxon>Burkholderiales</taxon>
        <taxon>Burkholderiaceae</taxon>
        <taxon>Paraburkholderia</taxon>
    </lineage>
</organism>
<sequence length="390" mass="41931">MYSRSRRFSRLALSAGIALAGLYVAASVSAAPTPGTVAGMPPVVNASNLYSEAGAGHFSPAVKDALPRIYVPNLRSNDVYVIDPATFKVVDRFHVGYSPQHVVPSWDLKTLWVANNAEGRPDGSLTPIDPKTGKPGKEVMVDDPYNMYFTPDGKEAIVVAEAHARLDFRDAHTMALGSSLSVPECKGINHADFSIDGRYVLFTCEFGGRLAKIDLVNRKVVGYLQLDQKGMPQDIRISPDGKVFYIADMVANGVFVVDGDSFTKTGFIPTGVGTHGLYPSRDGTKLYVANRGSNKVHGPRHGKGSVSVIDFTTRKVIATWPVPDGGSPDMGNVSADGKTLWLSGRFDDVVYAINTTTGSVRPIPVGMEPHGLTVWPQPGRYSLGHTGNIR</sequence>
<dbReference type="InterPro" id="IPR011964">
    <property type="entry name" value="YVTN_b-propeller_repeat"/>
</dbReference>